<comment type="caution">
    <text evidence="1">The sequence shown here is derived from an EMBL/GenBank/DDBJ whole genome shotgun (WGS) entry which is preliminary data.</text>
</comment>
<evidence type="ECO:0000313" key="1">
    <source>
        <dbReference type="EMBL" id="GGD83859.1"/>
    </source>
</evidence>
<dbReference type="AlphaFoldDB" id="A0A916ZBD3"/>
<dbReference type="Proteomes" id="UP000612349">
    <property type="component" value="Unassembled WGS sequence"/>
</dbReference>
<organism evidence="1 2">
    <name type="scientific">Croceicoccus mobilis</name>
    <dbReference type="NCBI Taxonomy" id="1703339"/>
    <lineage>
        <taxon>Bacteria</taxon>
        <taxon>Pseudomonadati</taxon>
        <taxon>Pseudomonadota</taxon>
        <taxon>Alphaproteobacteria</taxon>
        <taxon>Sphingomonadales</taxon>
        <taxon>Erythrobacteraceae</taxon>
        <taxon>Croceicoccus</taxon>
    </lineage>
</organism>
<sequence>MLVSRGSAGKRMQIGITTCTPLENIWWFQLLNRVAGCTPISAPRAPLHAPSTIWRAPGAFRRAAERRLATFKRRADDGHEKPRTGRV</sequence>
<proteinExistence type="predicted"/>
<gene>
    <name evidence="1" type="ORF">GCM10010990_37460</name>
</gene>
<name>A0A916ZBD3_9SPHN</name>
<protein>
    <submittedName>
        <fullName evidence="1">Uncharacterized protein</fullName>
    </submittedName>
</protein>
<reference evidence="1" key="2">
    <citation type="submission" date="2020-09" db="EMBL/GenBank/DDBJ databases">
        <authorList>
            <person name="Sun Q."/>
            <person name="Zhou Y."/>
        </authorList>
    </citation>
    <scope>NUCLEOTIDE SEQUENCE</scope>
    <source>
        <strain evidence="1">CGMCC 1.15360</strain>
    </source>
</reference>
<dbReference type="EMBL" id="BMIP01000014">
    <property type="protein sequence ID" value="GGD83859.1"/>
    <property type="molecule type" value="Genomic_DNA"/>
</dbReference>
<keyword evidence="2" id="KW-1185">Reference proteome</keyword>
<accession>A0A916ZBD3</accession>
<evidence type="ECO:0000313" key="2">
    <source>
        <dbReference type="Proteomes" id="UP000612349"/>
    </source>
</evidence>
<reference evidence="1" key="1">
    <citation type="journal article" date="2014" name="Int. J. Syst. Evol. Microbiol.">
        <title>Complete genome sequence of Corynebacterium casei LMG S-19264T (=DSM 44701T), isolated from a smear-ripened cheese.</title>
        <authorList>
            <consortium name="US DOE Joint Genome Institute (JGI-PGF)"/>
            <person name="Walter F."/>
            <person name="Albersmeier A."/>
            <person name="Kalinowski J."/>
            <person name="Ruckert C."/>
        </authorList>
    </citation>
    <scope>NUCLEOTIDE SEQUENCE</scope>
    <source>
        <strain evidence="1">CGMCC 1.15360</strain>
    </source>
</reference>